<dbReference type="RefSeq" id="XP_073775652.1">
    <property type="nucleotide sequence ID" value="XM_073919551.1"/>
</dbReference>
<protein>
    <submittedName>
        <fullName evidence="2">DNA nucleotidylexotransferase isoform X1</fullName>
    </submittedName>
</protein>
<accession>A0AC58H0Z2</accession>
<reference evidence="2" key="1">
    <citation type="submission" date="2025-08" db="UniProtKB">
        <authorList>
            <consortium name="RefSeq"/>
        </authorList>
    </citation>
    <scope>IDENTIFICATION</scope>
    <source>
        <strain evidence="2">Tuebingen</strain>
        <tissue evidence="2">Fibroblasts and whole tissue</tissue>
    </source>
</reference>
<dbReference type="Proteomes" id="UP000000437">
    <property type="component" value="Chromosome 13"/>
</dbReference>
<sequence>MLPSRKRVRAEVSTSQGGEHVKFSDVTLFLVEKRMGKSRRTFLSSLARSKGFCVDDALSGAVTHVVSEGLSAQDLWLWLEDQGFQETHSKHVLNISWFTESMSAGRPLPVEDTHCIQNPAVDQRSCVHLSATPESAVSPYACQRRTTLENHNKIFTEALEVLALNSEFSGNQGSCLGFRRAASVLKSLPAALRSPEEALRLPCLGDNSRAVLEEICECGSSSRVEEIQNDQRYRTMKLFCSVFGVGPKTAESWFCRGLKTFEQVLTEPSIRLNRMQTAGFLFYEDISVPVSRAEAAALKMMMEEALLFINPSATVTITGGFRRGKEFGHDVDFIIKAPEGQEDRILPAVIKRFKSQNVLLYSDFQKSTFDLRQLPNHRFEAMDRFSKCFLLVKLQMQESRTGRNWRAVRVDLVAPPLERFPYALLGWTGSTLFERDLRRFARLERGKLLDNHTLYDKTTVTLYHTLHYHSILFYAILLYIVQYNIVLFYTIHNSVICNCIRYCSDSVLFYAIQRNGII</sequence>
<evidence type="ECO:0000313" key="2">
    <source>
        <dbReference type="RefSeq" id="XP_073775652.1"/>
    </source>
</evidence>
<name>A0AC58H0Z2_DANRE</name>
<keyword evidence="1" id="KW-1185">Reference proteome</keyword>
<organism evidence="1 2">
    <name type="scientific">Danio rerio</name>
    <name type="common">Zebrafish</name>
    <name type="synonym">Brachydanio rerio</name>
    <dbReference type="NCBI Taxonomy" id="7955"/>
    <lineage>
        <taxon>Eukaryota</taxon>
        <taxon>Metazoa</taxon>
        <taxon>Chordata</taxon>
        <taxon>Craniata</taxon>
        <taxon>Vertebrata</taxon>
        <taxon>Euteleostomi</taxon>
        <taxon>Actinopterygii</taxon>
        <taxon>Neopterygii</taxon>
        <taxon>Teleostei</taxon>
        <taxon>Ostariophysi</taxon>
        <taxon>Cypriniformes</taxon>
        <taxon>Danionidae</taxon>
        <taxon>Danioninae</taxon>
        <taxon>Danio</taxon>
    </lineage>
</organism>
<evidence type="ECO:0000313" key="1">
    <source>
        <dbReference type="Proteomes" id="UP000000437"/>
    </source>
</evidence>
<proteinExistence type="predicted"/>
<gene>
    <name evidence="2" type="primary">dntt</name>
    <name evidence="2" type="synonym">TdT</name>
</gene>